<sequence length="281" mass="32890">MSWIGIKKAINRAGTQVMLKTGQIEQTVDKEFEYQEKRYRAMEANSLKLQKNLRSYLESLRILTNSQINIAESLSSFYGNGPSTDNRDKDGKDGKDIKSKELVQEYFATVKQLNDSSIKNLENPYNQTVLNPIARFNSYYSEINEVIKKRNNKLLDYDSMKNKVKKLIEHPASTDVEQYETKLKTCNDELKELEEKYIDVNNQLITELPKLINLRVSYFDPSFESFVKIQLRFFNENYYILNQLQLKLDAQTKQDYMEGKLEDRIDNVLNKMRELDITGGL</sequence>
<dbReference type="SUPFAM" id="SSF103657">
    <property type="entry name" value="BAR/IMD domain-like"/>
    <property type="match status" value="1"/>
</dbReference>
<keyword evidence="3" id="KW-0206">Cytoskeleton</keyword>
<dbReference type="GO" id="GO:0097320">
    <property type="term" value="P:plasma membrane tubulation"/>
    <property type="evidence" value="ECO:0007669"/>
    <property type="project" value="TreeGrafter"/>
</dbReference>
<dbReference type="GO" id="GO:0043332">
    <property type="term" value="C:mating projection tip"/>
    <property type="evidence" value="ECO:0007669"/>
    <property type="project" value="TreeGrafter"/>
</dbReference>
<dbReference type="GO" id="GO:0030479">
    <property type="term" value="C:actin cortical patch"/>
    <property type="evidence" value="ECO:0007669"/>
    <property type="project" value="TreeGrafter"/>
</dbReference>
<evidence type="ECO:0000313" key="7">
    <source>
        <dbReference type="Proteomes" id="UP000253472"/>
    </source>
</evidence>
<feature type="domain" description="BAR" evidence="5">
    <location>
        <begin position="17"/>
        <end position="257"/>
    </location>
</feature>
<dbReference type="GO" id="GO:0006897">
    <property type="term" value="P:endocytosis"/>
    <property type="evidence" value="ECO:0007669"/>
    <property type="project" value="InterPro"/>
</dbReference>
<organism evidence="6 7">
    <name type="scientific">Candida viswanathii</name>
    <dbReference type="NCBI Taxonomy" id="5486"/>
    <lineage>
        <taxon>Eukaryota</taxon>
        <taxon>Fungi</taxon>
        <taxon>Dikarya</taxon>
        <taxon>Ascomycota</taxon>
        <taxon>Saccharomycotina</taxon>
        <taxon>Pichiomycetes</taxon>
        <taxon>Debaryomycetaceae</taxon>
        <taxon>Candida/Lodderomyces clade</taxon>
        <taxon>Candida</taxon>
    </lineage>
</organism>
<dbReference type="GO" id="GO:0031097">
    <property type="term" value="C:medial cortex"/>
    <property type="evidence" value="ECO:0007669"/>
    <property type="project" value="TreeGrafter"/>
</dbReference>
<evidence type="ECO:0000256" key="4">
    <source>
        <dbReference type="SAM" id="Coils"/>
    </source>
</evidence>
<dbReference type="PANTHER" id="PTHR47174">
    <property type="entry name" value="BRIDGING INTEGRATOR 3"/>
    <property type="match status" value="1"/>
</dbReference>
<evidence type="ECO:0000256" key="2">
    <source>
        <dbReference type="ARBA" id="ARBA00022490"/>
    </source>
</evidence>
<dbReference type="OrthoDB" id="446293at2759"/>
<dbReference type="SMART" id="SM00721">
    <property type="entry name" value="BAR"/>
    <property type="match status" value="1"/>
</dbReference>
<accession>A0A367YE85</accession>
<dbReference type="InterPro" id="IPR027267">
    <property type="entry name" value="AH/BAR_dom_sf"/>
</dbReference>
<dbReference type="GO" id="GO:0008289">
    <property type="term" value="F:lipid binding"/>
    <property type="evidence" value="ECO:0007669"/>
    <property type="project" value="TreeGrafter"/>
</dbReference>
<dbReference type="FunFam" id="1.20.1270.60:FF:000014">
    <property type="entry name" value="Protein hob3, variant"/>
    <property type="match status" value="1"/>
</dbReference>
<dbReference type="STRING" id="5486.A0A367YE85"/>
<dbReference type="GO" id="GO:0051666">
    <property type="term" value="P:actin cortical patch localization"/>
    <property type="evidence" value="ECO:0007669"/>
    <property type="project" value="InterPro"/>
</dbReference>
<dbReference type="InterPro" id="IPR004148">
    <property type="entry name" value="BAR_dom"/>
</dbReference>
<dbReference type="Pfam" id="PF03114">
    <property type="entry name" value="BAR"/>
    <property type="match status" value="1"/>
</dbReference>
<keyword evidence="7" id="KW-1185">Reference proteome</keyword>
<gene>
    <name evidence="6" type="ORF">Cantr_09731</name>
</gene>
<dbReference type="GO" id="GO:1990528">
    <property type="term" value="C:Rvs161p-Rvs167p complex"/>
    <property type="evidence" value="ECO:0007669"/>
    <property type="project" value="TreeGrafter"/>
</dbReference>
<evidence type="ECO:0000256" key="3">
    <source>
        <dbReference type="ARBA" id="ARBA00023212"/>
    </source>
</evidence>
<proteinExistence type="predicted"/>
<name>A0A367YE85_9ASCO</name>
<keyword evidence="2" id="KW-0963">Cytoplasm</keyword>
<reference evidence="6 7" key="1">
    <citation type="submission" date="2018-06" db="EMBL/GenBank/DDBJ databases">
        <title>Whole genome sequencing of Candida tropicalis (genome annotated by CSBL at Korea University).</title>
        <authorList>
            <person name="Ahn J."/>
        </authorList>
    </citation>
    <scope>NUCLEOTIDE SEQUENCE [LARGE SCALE GENOMIC DNA]</scope>
    <source>
        <strain evidence="6 7">ATCC 20962</strain>
    </source>
</reference>
<dbReference type="Proteomes" id="UP000253472">
    <property type="component" value="Unassembled WGS sequence"/>
</dbReference>
<comment type="subcellular location">
    <subcellularLocation>
        <location evidence="1">Cytoplasm</location>
        <location evidence="1">Cytoskeleton</location>
    </subcellularLocation>
</comment>
<feature type="coiled-coil region" evidence="4">
    <location>
        <begin position="176"/>
        <end position="203"/>
    </location>
</feature>
<dbReference type="EMBL" id="QLNQ01000024">
    <property type="protein sequence ID" value="RCK63331.1"/>
    <property type="molecule type" value="Genomic_DNA"/>
</dbReference>
<dbReference type="PANTHER" id="PTHR47174:SF3">
    <property type="entry name" value="BRIDGING INTEGRATOR 3"/>
    <property type="match status" value="1"/>
</dbReference>
<evidence type="ECO:0000256" key="1">
    <source>
        <dbReference type="ARBA" id="ARBA00004245"/>
    </source>
</evidence>
<protein>
    <recommendedName>
        <fullName evidence="5">BAR domain-containing protein</fullName>
    </recommendedName>
</protein>
<dbReference type="Gene3D" id="1.20.1270.60">
    <property type="entry name" value="Arfaptin homology (AH) domain/BAR domain"/>
    <property type="match status" value="1"/>
</dbReference>
<dbReference type="AlphaFoldDB" id="A0A367YE85"/>
<evidence type="ECO:0000313" key="6">
    <source>
        <dbReference type="EMBL" id="RCK63331.1"/>
    </source>
</evidence>
<dbReference type="PROSITE" id="PS51021">
    <property type="entry name" value="BAR"/>
    <property type="match status" value="1"/>
</dbReference>
<dbReference type="InterPro" id="IPR046982">
    <property type="entry name" value="BIN3/RVS161-like"/>
</dbReference>
<keyword evidence="4" id="KW-0175">Coiled coil</keyword>
<evidence type="ECO:0000259" key="5">
    <source>
        <dbReference type="PROSITE" id="PS51021"/>
    </source>
</evidence>
<comment type="caution">
    <text evidence="6">The sequence shown here is derived from an EMBL/GenBank/DDBJ whole genome shotgun (WGS) entry which is preliminary data.</text>
</comment>